<keyword evidence="3" id="KW-0807">Transducer</keyword>
<accession>A0A0J8D886</accession>
<dbReference type="SUPFAM" id="SSF58104">
    <property type="entry name" value="Methyl-accepting chemotaxis protein (MCP) signaling domain"/>
    <property type="match status" value="1"/>
</dbReference>
<feature type="transmembrane region" description="Helical" evidence="4">
    <location>
        <begin position="191"/>
        <end position="211"/>
    </location>
</feature>
<name>A0A0J8D886_CLOCY</name>
<feature type="domain" description="Methyl-accepting transducer" evidence="5">
    <location>
        <begin position="283"/>
        <end position="534"/>
    </location>
</feature>
<dbReference type="Gene3D" id="1.10.287.950">
    <property type="entry name" value="Methyl-accepting chemotaxis protein"/>
    <property type="match status" value="1"/>
</dbReference>
<keyword evidence="4" id="KW-1133">Transmembrane helix</keyword>
<dbReference type="GO" id="GO:0004888">
    <property type="term" value="F:transmembrane signaling receptor activity"/>
    <property type="evidence" value="ECO:0007669"/>
    <property type="project" value="InterPro"/>
</dbReference>
<dbReference type="Pfam" id="PF00015">
    <property type="entry name" value="MCPsignal"/>
    <property type="match status" value="1"/>
</dbReference>
<keyword evidence="1" id="KW-0145">Chemotaxis</keyword>
<dbReference type="Proteomes" id="UP000036756">
    <property type="component" value="Unassembled WGS sequence"/>
</dbReference>
<dbReference type="GO" id="GO:0005886">
    <property type="term" value="C:plasma membrane"/>
    <property type="evidence" value="ECO:0007669"/>
    <property type="project" value="TreeGrafter"/>
</dbReference>
<dbReference type="OrthoDB" id="1887545at2"/>
<keyword evidence="8" id="KW-1185">Reference proteome</keyword>
<dbReference type="InterPro" id="IPR003660">
    <property type="entry name" value="HAMP_dom"/>
</dbReference>
<comment type="similarity">
    <text evidence="2">Belongs to the methyl-accepting chemotaxis (MCP) protein family.</text>
</comment>
<feature type="transmembrane region" description="Helical" evidence="4">
    <location>
        <begin position="13"/>
        <end position="33"/>
    </location>
</feature>
<proteinExistence type="inferred from homology"/>
<dbReference type="AlphaFoldDB" id="A0A0J8D886"/>
<dbReference type="STRING" id="1121307.CLCY_4c02430"/>
<organism evidence="7 8">
    <name type="scientific">Clostridium cylindrosporum DSM 605</name>
    <dbReference type="NCBI Taxonomy" id="1121307"/>
    <lineage>
        <taxon>Bacteria</taxon>
        <taxon>Bacillati</taxon>
        <taxon>Bacillota</taxon>
        <taxon>Clostridia</taxon>
        <taxon>Eubacteriales</taxon>
        <taxon>Clostridiaceae</taxon>
        <taxon>Clostridium</taxon>
    </lineage>
</organism>
<dbReference type="PATRIC" id="fig|1121307.3.peg.1899"/>
<dbReference type="Pfam" id="PF12729">
    <property type="entry name" value="4HB_MCP_1"/>
    <property type="match status" value="1"/>
</dbReference>
<dbReference type="PRINTS" id="PR00260">
    <property type="entry name" value="CHEMTRNSDUCR"/>
</dbReference>
<feature type="domain" description="HAMP" evidence="6">
    <location>
        <begin position="212"/>
        <end position="264"/>
    </location>
</feature>
<dbReference type="PROSITE" id="PS50111">
    <property type="entry name" value="CHEMOTAXIS_TRANSDUC_2"/>
    <property type="match status" value="1"/>
</dbReference>
<evidence type="ECO:0000256" key="2">
    <source>
        <dbReference type="ARBA" id="ARBA00029447"/>
    </source>
</evidence>
<dbReference type="SMART" id="SM00283">
    <property type="entry name" value="MA"/>
    <property type="match status" value="1"/>
</dbReference>
<dbReference type="PROSITE" id="PS50885">
    <property type="entry name" value="HAMP"/>
    <property type="match status" value="1"/>
</dbReference>
<evidence type="ECO:0000313" key="7">
    <source>
        <dbReference type="EMBL" id="KMT22270.1"/>
    </source>
</evidence>
<reference evidence="7 8" key="1">
    <citation type="submission" date="2015-06" db="EMBL/GenBank/DDBJ databases">
        <title>Draft genome sequence of the purine-degrading Clostridium cylindrosporum HC-1 (DSM 605).</title>
        <authorList>
            <person name="Poehlein A."/>
            <person name="Schiel-Bengelsdorf B."/>
            <person name="Bengelsdorf F."/>
            <person name="Daniel R."/>
            <person name="Duerre P."/>
        </authorList>
    </citation>
    <scope>NUCLEOTIDE SEQUENCE [LARGE SCALE GENOMIC DNA]</scope>
    <source>
        <strain evidence="7 8">DSM 605</strain>
    </source>
</reference>
<protein>
    <submittedName>
        <fullName evidence="7">Methyl-accepting chemotaxis protein</fullName>
    </submittedName>
</protein>
<dbReference type="SMART" id="SM00304">
    <property type="entry name" value="HAMP"/>
    <property type="match status" value="1"/>
</dbReference>
<evidence type="ECO:0000256" key="1">
    <source>
        <dbReference type="ARBA" id="ARBA00022500"/>
    </source>
</evidence>
<dbReference type="InterPro" id="IPR004090">
    <property type="entry name" value="Chemotax_Me-accpt_rcpt"/>
</dbReference>
<evidence type="ECO:0000256" key="4">
    <source>
        <dbReference type="SAM" id="Phobius"/>
    </source>
</evidence>
<dbReference type="EMBL" id="LFVU01000024">
    <property type="protein sequence ID" value="KMT22270.1"/>
    <property type="molecule type" value="Genomic_DNA"/>
</dbReference>
<evidence type="ECO:0000259" key="5">
    <source>
        <dbReference type="PROSITE" id="PS50111"/>
    </source>
</evidence>
<evidence type="ECO:0000259" key="6">
    <source>
        <dbReference type="PROSITE" id="PS50885"/>
    </source>
</evidence>
<dbReference type="CDD" id="cd06225">
    <property type="entry name" value="HAMP"/>
    <property type="match status" value="1"/>
</dbReference>
<keyword evidence="4" id="KW-0812">Transmembrane</keyword>
<dbReference type="PANTHER" id="PTHR43531:SF11">
    <property type="entry name" value="METHYL-ACCEPTING CHEMOTAXIS PROTEIN 3"/>
    <property type="match status" value="1"/>
</dbReference>
<gene>
    <name evidence="7" type="ORF">CLCY_4c02430</name>
</gene>
<evidence type="ECO:0000256" key="3">
    <source>
        <dbReference type="PROSITE-ProRule" id="PRU00284"/>
    </source>
</evidence>
<evidence type="ECO:0000313" key="8">
    <source>
        <dbReference type="Proteomes" id="UP000036756"/>
    </source>
</evidence>
<dbReference type="GO" id="GO:0007165">
    <property type="term" value="P:signal transduction"/>
    <property type="evidence" value="ECO:0007669"/>
    <property type="project" value="UniProtKB-KW"/>
</dbReference>
<comment type="caution">
    <text evidence="7">The sequence shown here is derived from an EMBL/GenBank/DDBJ whole genome shotgun (WGS) entry which is preliminary data.</text>
</comment>
<sequence>MDFFRNLKVSIKLASNFLVIITLLIVVGVVGIMNSSKLNKSLEDLYSVNISGLSNISIIDKDVSRIYANVKLMIYVDNAAHLKEVTDFVGGLIGEINSTVEKYKPTITTEQDRVLFDEFQKHFSEYQSNMDKIKELVVQGKKAEALAKLPEVTKIKEDIDSNLRELVNFNNKCIKDTMSNNNAMYSASTKVIVSIIIFAVALSCLLAYLLIISITRPLNKTKALADRLSNYDFSTSLDIHTKDEFGETATALNKSQENVASLIRNIMSSAENMGASSQELSATVEEMASKLESINESTREINSVVHETSSAAQEIAASAEEVDASVNVLSSKATEGSSNAVDIKERATNIQRESKEAYDNTAKVYVEVEKAILNDIEKGKVVDQIKTMADTIASISEQTNLLALNAAIEAARAGESGRGFAVVADEVRKLAEQSASEVINVKSTIEDVQEAFKSLSNNSNELLGFMSNNVAKQFEGFIGVGEHYQKDADFVSNMSEDLASMSEEITATINQVSDAIQHMAEMTQGSSNNLESIQEGVNESSMAMEQIANTAQSQAEMAQSLNEMISKFKV</sequence>
<dbReference type="RefSeq" id="WP_048570352.1">
    <property type="nucleotide sequence ID" value="NZ_LFVU01000024.1"/>
</dbReference>
<dbReference type="InterPro" id="IPR024478">
    <property type="entry name" value="HlyB_4HB_MCP"/>
</dbReference>
<keyword evidence="4" id="KW-0472">Membrane</keyword>
<dbReference type="PANTHER" id="PTHR43531">
    <property type="entry name" value="PROTEIN ICFG"/>
    <property type="match status" value="1"/>
</dbReference>
<dbReference type="InterPro" id="IPR051310">
    <property type="entry name" value="MCP_chemotaxis"/>
</dbReference>
<dbReference type="GO" id="GO:0006935">
    <property type="term" value="P:chemotaxis"/>
    <property type="evidence" value="ECO:0007669"/>
    <property type="project" value="UniProtKB-KW"/>
</dbReference>
<dbReference type="Pfam" id="PF00672">
    <property type="entry name" value="HAMP"/>
    <property type="match status" value="1"/>
</dbReference>
<dbReference type="InterPro" id="IPR004089">
    <property type="entry name" value="MCPsignal_dom"/>
</dbReference>